<accession>A0A0E9V702</accession>
<keyword evidence="1" id="KW-0812">Transmembrane</keyword>
<evidence type="ECO:0000256" key="1">
    <source>
        <dbReference type="SAM" id="Phobius"/>
    </source>
</evidence>
<reference evidence="2" key="1">
    <citation type="submission" date="2014-11" db="EMBL/GenBank/DDBJ databases">
        <authorList>
            <person name="Amaro Gonzalez C."/>
        </authorList>
    </citation>
    <scope>NUCLEOTIDE SEQUENCE</scope>
</reference>
<keyword evidence="1" id="KW-0472">Membrane</keyword>
<feature type="transmembrane region" description="Helical" evidence="1">
    <location>
        <begin position="12"/>
        <end position="32"/>
    </location>
</feature>
<keyword evidence="1" id="KW-1133">Transmembrane helix</keyword>
<proteinExistence type="predicted"/>
<evidence type="ECO:0000313" key="2">
    <source>
        <dbReference type="EMBL" id="JAH73028.1"/>
    </source>
</evidence>
<name>A0A0E9V702_ANGAN</name>
<organism evidence="2">
    <name type="scientific">Anguilla anguilla</name>
    <name type="common">European freshwater eel</name>
    <name type="synonym">Muraena anguilla</name>
    <dbReference type="NCBI Taxonomy" id="7936"/>
    <lineage>
        <taxon>Eukaryota</taxon>
        <taxon>Metazoa</taxon>
        <taxon>Chordata</taxon>
        <taxon>Craniata</taxon>
        <taxon>Vertebrata</taxon>
        <taxon>Euteleostomi</taxon>
        <taxon>Actinopterygii</taxon>
        <taxon>Neopterygii</taxon>
        <taxon>Teleostei</taxon>
        <taxon>Anguilliformes</taxon>
        <taxon>Anguillidae</taxon>
        <taxon>Anguilla</taxon>
    </lineage>
</organism>
<dbReference type="EMBL" id="GBXM01035549">
    <property type="protein sequence ID" value="JAH73028.1"/>
    <property type="molecule type" value="Transcribed_RNA"/>
</dbReference>
<protein>
    <submittedName>
        <fullName evidence="2">Uncharacterized protein</fullName>
    </submittedName>
</protein>
<dbReference type="AlphaFoldDB" id="A0A0E9V702"/>
<reference evidence="2" key="2">
    <citation type="journal article" date="2015" name="Fish Shellfish Immunol.">
        <title>Early steps in the European eel (Anguilla anguilla)-Vibrio vulnificus interaction in the gills: Role of the RtxA13 toxin.</title>
        <authorList>
            <person name="Callol A."/>
            <person name="Pajuelo D."/>
            <person name="Ebbesson L."/>
            <person name="Teles M."/>
            <person name="MacKenzie S."/>
            <person name="Amaro C."/>
        </authorList>
    </citation>
    <scope>NUCLEOTIDE SEQUENCE</scope>
</reference>
<sequence>MFLLLNSFGLSFFTTVCSDTLSLIVLSVFSVLRTLQYS</sequence>